<gene>
    <name evidence="1" type="ORF">Ae201684_007515</name>
</gene>
<protein>
    <submittedName>
        <fullName evidence="1">Uncharacterized protein</fullName>
    </submittedName>
</protein>
<keyword evidence="2" id="KW-1185">Reference proteome</keyword>
<evidence type="ECO:0000313" key="2">
    <source>
        <dbReference type="Proteomes" id="UP000481153"/>
    </source>
</evidence>
<organism evidence="1 2">
    <name type="scientific">Aphanomyces euteiches</name>
    <dbReference type="NCBI Taxonomy" id="100861"/>
    <lineage>
        <taxon>Eukaryota</taxon>
        <taxon>Sar</taxon>
        <taxon>Stramenopiles</taxon>
        <taxon>Oomycota</taxon>
        <taxon>Saprolegniomycetes</taxon>
        <taxon>Saprolegniales</taxon>
        <taxon>Verrucalvaceae</taxon>
        <taxon>Aphanomyces</taxon>
    </lineage>
</organism>
<accession>A0A6G0X8V7</accession>
<dbReference type="PANTHER" id="PTHR47204:SF1">
    <property type="entry name" value="RIBONUCLEASE H2 SUBUNIT C"/>
    <property type="match status" value="1"/>
</dbReference>
<dbReference type="CDD" id="cd09271">
    <property type="entry name" value="RNase_H2-C"/>
    <property type="match status" value="1"/>
</dbReference>
<dbReference type="PANTHER" id="PTHR47204">
    <property type="entry name" value="OS02G0168900 PROTEIN"/>
    <property type="match status" value="1"/>
</dbReference>
<dbReference type="EMBL" id="VJMJ01000089">
    <property type="protein sequence ID" value="KAF0736505.1"/>
    <property type="molecule type" value="Genomic_DNA"/>
</dbReference>
<proteinExistence type="predicted"/>
<dbReference type="OrthoDB" id="6222486at2759"/>
<dbReference type="Proteomes" id="UP000481153">
    <property type="component" value="Unassembled WGS sequence"/>
</dbReference>
<dbReference type="GO" id="GO:0006401">
    <property type="term" value="P:RNA catabolic process"/>
    <property type="evidence" value="ECO:0007669"/>
    <property type="project" value="InterPro"/>
</dbReference>
<dbReference type="Gene3D" id="2.40.128.680">
    <property type="match status" value="1"/>
</dbReference>
<name>A0A6G0X8V7_9STRA</name>
<dbReference type="GO" id="GO:0032299">
    <property type="term" value="C:ribonuclease H2 complex"/>
    <property type="evidence" value="ECO:0007669"/>
    <property type="project" value="InterPro"/>
</dbReference>
<dbReference type="VEuPathDB" id="FungiDB:AeMF1_020097"/>
<dbReference type="AlphaFoldDB" id="A0A6G0X8V7"/>
<evidence type="ECO:0000313" key="1">
    <source>
        <dbReference type="EMBL" id="KAF0736505.1"/>
    </source>
</evidence>
<sequence length="136" mass="15205">MGTRQKLCATRCPLPPAAEERVHVLPCKVKYDGKAAVSTYFVVVDESRSARFRGVDLQADYVNLHSLGYSGLIISDEGLRDESDNPMSDEPAATIWELDGHFATLVDWQTKDNVSHEPLAQRLESWSRYAAAIHDE</sequence>
<dbReference type="Pfam" id="PF08615">
    <property type="entry name" value="RNase_H2_suC"/>
    <property type="match status" value="1"/>
</dbReference>
<dbReference type="InterPro" id="IPR013924">
    <property type="entry name" value="RNase_H2_suC"/>
</dbReference>
<comment type="caution">
    <text evidence="1">The sequence shown here is derived from an EMBL/GenBank/DDBJ whole genome shotgun (WGS) entry which is preliminary data.</text>
</comment>
<reference evidence="1 2" key="1">
    <citation type="submission" date="2019-07" db="EMBL/GenBank/DDBJ databases">
        <title>Genomics analysis of Aphanomyces spp. identifies a new class of oomycete effector associated with host adaptation.</title>
        <authorList>
            <person name="Gaulin E."/>
        </authorList>
    </citation>
    <scope>NUCLEOTIDE SEQUENCE [LARGE SCALE GENOMIC DNA]</scope>
    <source>
        <strain evidence="1 2">ATCC 201684</strain>
    </source>
</reference>